<reference evidence="1 2" key="1">
    <citation type="journal article" date="2011" name="J. Bacteriol.">
        <title>Genome sequence of the nonpathogenic Listeria monocytogenes serovar 4a strain M7.</title>
        <authorList>
            <person name="Chen J."/>
            <person name="Xia Y."/>
            <person name="Cheng C."/>
            <person name="Fang C."/>
            <person name="Shan Y."/>
            <person name="Jin G."/>
            <person name="Fang W."/>
        </authorList>
    </citation>
    <scope>NUCLEOTIDE SEQUENCE [LARGE SCALE GENOMIC DNA]</scope>
    <source>
        <strain evidence="1 2">M7</strain>
    </source>
</reference>
<dbReference type="HOGENOM" id="CLU_3026825_0_0_9"/>
<dbReference type="EMBL" id="CP002816">
    <property type="protein sequence ID" value="AEH93709.1"/>
    <property type="molecule type" value="Genomic_DNA"/>
</dbReference>
<dbReference type="AlphaFoldDB" id="A0A0E0UZF1"/>
<sequence length="55" mass="6463">MKKLDELNMQHDVVILEHEFTSCSFTLKKEVFIVIDSRLSQSEKLEDVARLLNKI</sequence>
<evidence type="ECO:0000313" key="1">
    <source>
        <dbReference type="EMBL" id="AEH93709.1"/>
    </source>
</evidence>
<proteinExistence type="predicted"/>
<dbReference type="PATRIC" id="fig|1030009.3.peg.2693"/>
<dbReference type="Proteomes" id="UP000000486">
    <property type="component" value="Chromosome"/>
</dbReference>
<dbReference type="KEGG" id="lmq:LMM7_2704"/>
<accession>A0A0E0UZF1</accession>
<name>A0A0E0UZF1_LISMM</name>
<evidence type="ECO:0000313" key="2">
    <source>
        <dbReference type="Proteomes" id="UP000000486"/>
    </source>
</evidence>
<dbReference type="RefSeq" id="WP_012582373.1">
    <property type="nucleotide sequence ID" value="NC_017537.1"/>
</dbReference>
<protein>
    <submittedName>
        <fullName evidence="1">Uncharacterized protein</fullName>
    </submittedName>
</protein>
<organism evidence="1 2">
    <name type="scientific">Listeria monocytogenes serotype 4a (strain M7)</name>
    <dbReference type="NCBI Taxonomy" id="1030009"/>
    <lineage>
        <taxon>Bacteria</taxon>
        <taxon>Bacillati</taxon>
        <taxon>Bacillota</taxon>
        <taxon>Bacilli</taxon>
        <taxon>Bacillales</taxon>
        <taxon>Listeriaceae</taxon>
        <taxon>Listeria</taxon>
    </lineage>
</organism>
<gene>
    <name evidence="1" type="ordered locus">LMM7_2704</name>
</gene>